<dbReference type="Gene3D" id="1.10.10.60">
    <property type="entry name" value="Homeodomain-like"/>
    <property type="match status" value="1"/>
</dbReference>
<evidence type="ECO:0000313" key="5">
    <source>
        <dbReference type="EMBL" id="GAA4021477.1"/>
    </source>
</evidence>
<name>A0ABP7T5S0_9BURK</name>
<keyword evidence="1" id="KW-0805">Transcription regulation</keyword>
<evidence type="ECO:0000256" key="3">
    <source>
        <dbReference type="ARBA" id="ARBA00023163"/>
    </source>
</evidence>
<sequence>MLLQQTAVDSDRVLAAAQLDWATLRTDDRNLPQDTVTRLVTSAIAATGKPWLGLDLAASLPVTAHGAPGIAAVTARDIAGLLAVLARYGGLRNPAFSWALQSTPHGLVLQATEQADWGDARGFVLDMMAGAVLHLIAAALGQLPTGMRLEIPMAAPRWAAQYGRYLPVDICFGQPALALHVSRDACRLPCLGADRHAHAMACGECDGALAQYAGRSMAQRVAALLVPVAAGRYPQLVDVADAVGLTPRTLMRRLRADGVTFRQLLDTARQDRTLWLLQHTTCSVEDIAAQLGYADTSNFSRTVRRWFGATPLGLRQRGH</sequence>
<keyword evidence="2" id="KW-0238">DNA-binding</keyword>
<evidence type="ECO:0000259" key="4">
    <source>
        <dbReference type="PROSITE" id="PS01124"/>
    </source>
</evidence>
<proteinExistence type="predicted"/>
<feature type="domain" description="HTH araC/xylS-type" evidence="4">
    <location>
        <begin position="219"/>
        <end position="317"/>
    </location>
</feature>
<evidence type="ECO:0000256" key="1">
    <source>
        <dbReference type="ARBA" id="ARBA00023015"/>
    </source>
</evidence>
<dbReference type="Pfam" id="PF12833">
    <property type="entry name" value="HTH_18"/>
    <property type="match status" value="1"/>
</dbReference>
<keyword evidence="3" id="KW-0804">Transcription</keyword>
<evidence type="ECO:0000313" key="6">
    <source>
        <dbReference type="Proteomes" id="UP001501353"/>
    </source>
</evidence>
<dbReference type="PROSITE" id="PS01124">
    <property type="entry name" value="HTH_ARAC_FAMILY_2"/>
    <property type="match status" value="1"/>
</dbReference>
<dbReference type="PANTHER" id="PTHR47894">
    <property type="entry name" value="HTH-TYPE TRANSCRIPTIONAL REGULATOR GADX"/>
    <property type="match status" value="1"/>
</dbReference>
<dbReference type="EMBL" id="BAAAZE010000008">
    <property type="protein sequence ID" value="GAA4021477.1"/>
    <property type="molecule type" value="Genomic_DNA"/>
</dbReference>
<gene>
    <name evidence="5" type="ORF">GCM10022212_18010</name>
</gene>
<organism evidence="5 6">
    <name type="scientific">Actimicrobium antarcticum</name>
    <dbReference type="NCBI Taxonomy" id="1051899"/>
    <lineage>
        <taxon>Bacteria</taxon>
        <taxon>Pseudomonadati</taxon>
        <taxon>Pseudomonadota</taxon>
        <taxon>Betaproteobacteria</taxon>
        <taxon>Burkholderiales</taxon>
        <taxon>Oxalobacteraceae</taxon>
        <taxon>Actimicrobium</taxon>
    </lineage>
</organism>
<dbReference type="SUPFAM" id="SSF46689">
    <property type="entry name" value="Homeodomain-like"/>
    <property type="match status" value="1"/>
</dbReference>
<dbReference type="InterPro" id="IPR009057">
    <property type="entry name" value="Homeodomain-like_sf"/>
</dbReference>
<dbReference type="Pfam" id="PF12625">
    <property type="entry name" value="Arabinose_bd"/>
    <property type="match status" value="1"/>
</dbReference>
<dbReference type="InterPro" id="IPR018060">
    <property type="entry name" value="HTH_AraC"/>
</dbReference>
<dbReference type="Proteomes" id="UP001501353">
    <property type="component" value="Unassembled WGS sequence"/>
</dbReference>
<dbReference type="SMART" id="SM00342">
    <property type="entry name" value="HTH_ARAC"/>
    <property type="match status" value="1"/>
</dbReference>
<accession>A0ABP7T5S0</accession>
<dbReference type="PANTHER" id="PTHR47894:SF1">
    <property type="entry name" value="HTH-TYPE TRANSCRIPTIONAL REGULATOR VQSM"/>
    <property type="match status" value="1"/>
</dbReference>
<evidence type="ECO:0000256" key="2">
    <source>
        <dbReference type="ARBA" id="ARBA00023125"/>
    </source>
</evidence>
<dbReference type="InterPro" id="IPR032687">
    <property type="entry name" value="AraC-type_N"/>
</dbReference>
<comment type="caution">
    <text evidence="5">The sequence shown here is derived from an EMBL/GenBank/DDBJ whole genome shotgun (WGS) entry which is preliminary data.</text>
</comment>
<keyword evidence="6" id="KW-1185">Reference proteome</keyword>
<protein>
    <submittedName>
        <fullName evidence="5">AraC family transcriptional regulator</fullName>
    </submittedName>
</protein>
<reference evidence="6" key="1">
    <citation type="journal article" date="2019" name="Int. J. Syst. Evol. Microbiol.">
        <title>The Global Catalogue of Microorganisms (GCM) 10K type strain sequencing project: providing services to taxonomists for standard genome sequencing and annotation.</title>
        <authorList>
            <consortium name="The Broad Institute Genomics Platform"/>
            <consortium name="The Broad Institute Genome Sequencing Center for Infectious Disease"/>
            <person name="Wu L."/>
            <person name="Ma J."/>
        </authorList>
    </citation>
    <scope>NUCLEOTIDE SEQUENCE [LARGE SCALE GENOMIC DNA]</scope>
    <source>
        <strain evidence="6">JCM 16673</strain>
    </source>
</reference>